<protein>
    <recommendedName>
        <fullName evidence="1">NAD-dependent epimerase/dehydratase domain-containing protein</fullName>
    </recommendedName>
</protein>
<dbReference type="PANTHER" id="PTHR43238:SF1">
    <property type="entry name" value="GDP-L-FUCOSE SYNTHASE"/>
    <property type="match status" value="1"/>
</dbReference>
<evidence type="ECO:0000313" key="2">
    <source>
        <dbReference type="EMBL" id="OGK43727.1"/>
    </source>
</evidence>
<dbReference type="GO" id="GO:0050577">
    <property type="term" value="F:GDP-L-fucose synthase activity"/>
    <property type="evidence" value="ECO:0007669"/>
    <property type="project" value="TreeGrafter"/>
</dbReference>
<dbReference type="Pfam" id="PF01370">
    <property type="entry name" value="Epimerase"/>
    <property type="match status" value="1"/>
</dbReference>
<reference evidence="2 3" key="1">
    <citation type="journal article" date="2016" name="Nat. Commun.">
        <title>Thousands of microbial genomes shed light on interconnected biogeochemical processes in an aquifer system.</title>
        <authorList>
            <person name="Anantharaman K."/>
            <person name="Brown C.T."/>
            <person name="Hug L.A."/>
            <person name="Sharon I."/>
            <person name="Castelle C.J."/>
            <person name="Probst A.J."/>
            <person name="Thomas B.C."/>
            <person name="Singh A."/>
            <person name="Wilkins M.J."/>
            <person name="Karaoz U."/>
            <person name="Brodie E.L."/>
            <person name="Williams K.H."/>
            <person name="Hubbard S.S."/>
            <person name="Banfield J.F."/>
        </authorList>
    </citation>
    <scope>NUCLEOTIDE SEQUENCE [LARGE SCALE GENOMIC DNA]</scope>
</reference>
<evidence type="ECO:0000259" key="1">
    <source>
        <dbReference type="Pfam" id="PF01370"/>
    </source>
</evidence>
<dbReference type="Proteomes" id="UP000179072">
    <property type="component" value="Unassembled WGS sequence"/>
</dbReference>
<dbReference type="SUPFAM" id="SSF51735">
    <property type="entry name" value="NAD(P)-binding Rossmann-fold domains"/>
    <property type="match status" value="1"/>
</dbReference>
<dbReference type="AlphaFoldDB" id="A0A1F7IK49"/>
<comment type="caution">
    <text evidence="2">The sequence shown here is derived from an EMBL/GenBank/DDBJ whole genome shotgun (WGS) entry which is preliminary data.</text>
</comment>
<dbReference type="PANTHER" id="PTHR43238">
    <property type="entry name" value="GDP-L-FUCOSE SYNTHASE"/>
    <property type="match status" value="1"/>
</dbReference>
<dbReference type="STRING" id="1802060.A2957_00380"/>
<sequence>MKNFWKDKTVVVTGADGFIGSHLIEYLVDYSAHVRAWVRKTDVKNIRKDILKKIEIVSVDLSNPQEIIKCLGDEQIVINLAASVGGIEYNMKHPATIFKDNITTFLNLIEAYKHKKLERFCVVSSACVYSRHCTVPTPESEGFLDLPEPTNVGYGWAKRTEELAGEWYHHEFGMNISIVRPYNAYGPRDNFNPESSHVIPALIRRVFSDGNPLIVWGSGNQSRSFLYVKDFARGVLEVCEKNTEPRAINLGNDEETTIKDLIYLILKVAGVKKEVVFDTTKAEGQPRRNCDTALLKKLIGFKPRYSLEAGLKETVEYYKHYYLSYEKK</sequence>
<dbReference type="EMBL" id="MGAK01000032">
    <property type="protein sequence ID" value="OGK43727.1"/>
    <property type="molecule type" value="Genomic_DNA"/>
</dbReference>
<gene>
    <name evidence="2" type="ORF">A2957_00380</name>
</gene>
<name>A0A1F7IK49_9BACT</name>
<feature type="domain" description="NAD-dependent epimerase/dehydratase" evidence="1">
    <location>
        <begin position="10"/>
        <end position="251"/>
    </location>
</feature>
<proteinExistence type="predicted"/>
<accession>A0A1F7IK49</accession>
<dbReference type="Gene3D" id="3.90.25.10">
    <property type="entry name" value="UDP-galactose 4-epimerase, domain 1"/>
    <property type="match status" value="1"/>
</dbReference>
<dbReference type="Gene3D" id="3.40.50.720">
    <property type="entry name" value="NAD(P)-binding Rossmann-like Domain"/>
    <property type="match status" value="1"/>
</dbReference>
<dbReference type="InterPro" id="IPR036291">
    <property type="entry name" value="NAD(P)-bd_dom_sf"/>
</dbReference>
<dbReference type="InterPro" id="IPR001509">
    <property type="entry name" value="Epimerase_deHydtase"/>
</dbReference>
<organism evidence="2 3">
    <name type="scientific">Candidatus Roizmanbacteria bacterium RIFCSPLOWO2_01_FULL_38_11</name>
    <dbReference type="NCBI Taxonomy" id="1802060"/>
    <lineage>
        <taxon>Bacteria</taxon>
        <taxon>Candidatus Roizmaniibacteriota</taxon>
    </lineage>
</organism>
<evidence type="ECO:0000313" key="3">
    <source>
        <dbReference type="Proteomes" id="UP000179072"/>
    </source>
</evidence>